<organism evidence="6 7">
    <name type="scientific">Clostridium simiarum</name>
    <dbReference type="NCBI Taxonomy" id="2841506"/>
    <lineage>
        <taxon>Bacteria</taxon>
        <taxon>Bacillati</taxon>
        <taxon>Bacillota</taxon>
        <taxon>Clostridia</taxon>
        <taxon>Eubacteriales</taxon>
        <taxon>Clostridiaceae</taxon>
        <taxon>Clostridium</taxon>
    </lineage>
</organism>
<dbReference type="PANTHER" id="PTHR30126:SF64">
    <property type="entry name" value="HTH-TYPE TRANSCRIPTIONAL REGULATOR CITR"/>
    <property type="match status" value="1"/>
</dbReference>
<sequence length="295" mass="33768">MHINLELYRIFYTTAKLGSISKAAKELFTSQPAVSQSIKLLEGKLGGQLFYRTPRGVSLTLEGEVLFKYIEQGYGLMQTAERKFLELKNLNLGQVRIAVCSAVCKYYLMKYIETYNLNHPKIKIYVKDKSSYDIVKALESGEIDIGILNMNIENLASLNIIKTFKIQDCFVVGEKYKYICEKQMSLKNLVDNYPIILLEKGGNTRDYIDNYVISHGLTVLPQIELSNMELMIEFAKKGLGISCIIRDYVQRELEQKQLYEVSIKEKIPERILGIATKKDIPMSTAAQEFIQLIKD</sequence>
<gene>
    <name evidence="6" type="ORF">KQI89_10980</name>
</gene>
<comment type="caution">
    <text evidence="6">The sequence shown here is derived from an EMBL/GenBank/DDBJ whole genome shotgun (WGS) entry which is preliminary data.</text>
</comment>
<accession>A0ABS6F1A2</accession>
<dbReference type="InterPro" id="IPR000847">
    <property type="entry name" value="LysR_HTH_N"/>
</dbReference>
<dbReference type="RefSeq" id="WP_216457103.1">
    <property type="nucleotide sequence ID" value="NZ_JAHLQL010000003.1"/>
</dbReference>
<protein>
    <submittedName>
        <fullName evidence="6">LysR family transcriptional regulator</fullName>
    </submittedName>
</protein>
<evidence type="ECO:0000256" key="4">
    <source>
        <dbReference type="ARBA" id="ARBA00023163"/>
    </source>
</evidence>
<evidence type="ECO:0000313" key="7">
    <source>
        <dbReference type="Proteomes" id="UP000736583"/>
    </source>
</evidence>
<evidence type="ECO:0000259" key="5">
    <source>
        <dbReference type="PROSITE" id="PS50931"/>
    </source>
</evidence>
<evidence type="ECO:0000256" key="3">
    <source>
        <dbReference type="ARBA" id="ARBA00023125"/>
    </source>
</evidence>
<name>A0ABS6F1A2_9CLOT</name>
<keyword evidence="7" id="KW-1185">Reference proteome</keyword>
<keyword evidence="2" id="KW-0805">Transcription regulation</keyword>
<evidence type="ECO:0000256" key="2">
    <source>
        <dbReference type="ARBA" id="ARBA00023015"/>
    </source>
</evidence>
<reference evidence="6 7" key="1">
    <citation type="submission" date="2021-06" db="EMBL/GenBank/DDBJ databases">
        <authorList>
            <person name="Sun Q."/>
            <person name="Li D."/>
        </authorList>
    </citation>
    <scope>NUCLEOTIDE SEQUENCE [LARGE SCALE GENOMIC DNA]</scope>
    <source>
        <strain evidence="6 7">MSJ-4</strain>
    </source>
</reference>
<dbReference type="Proteomes" id="UP000736583">
    <property type="component" value="Unassembled WGS sequence"/>
</dbReference>
<feature type="domain" description="HTH lysR-type" evidence="5">
    <location>
        <begin position="3"/>
        <end position="60"/>
    </location>
</feature>
<evidence type="ECO:0000256" key="1">
    <source>
        <dbReference type="ARBA" id="ARBA00009437"/>
    </source>
</evidence>
<dbReference type="Pfam" id="PF03466">
    <property type="entry name" value="LysR_substrate"/>
    <property type="match status" value="1"/>
</dbReference>
<dbReference type="PROSITE" id="PS50931">
    <property type="entry name" value="HTH_LYSR"/>
    <property type="match status" value="1"/>
</dbReference>
<dbReference type="CDD" id="cd05466">
    <property type="entry name" value="PBP2_LTTR_substrate"/>
    <property type="match status" value="1"/>
</dbReference>
<dbReference type="Pfam" id="PF00126">
    <property type="entry name" value="HTH_1"/>
    <property type="match status" value="1"/>
</dbReference>
<comment type="similarity">
    <text evidence="1">Belongs to the LysR transcriptional regulatory family.</text>
</comment>
<proteinExistence type="inferred from homology"/>
<dbReference type="InterPro" id="IPR005119">
    <property type="entry name" value="LysR_subst-bd"/>
</dbReference>
<dbReference type="PANTHER" id="PTHR30126">
    <property type="entry name" value="HTH-TYPE TRANSCRIPTIONAL REGULATOR"/>
    <property type="match status" value="1"/>
</dbReference>
<keyword evidence="4" id="KW-0804">Transcription</keyword>
<evidence type="ECO:0000313" key="6">
    <source>
        <dbReference type="EMBL" id="MBU5592287.1"/>
    </source>
</evidence>
<keyword evidence="3" id="KW-0238">DNA-binding</keyword>
<dbReference type="EMBL" id="JAHLQL010000003">
    <property type="protein sequence ID" value="MBU5592287.1"/>
    <property type="molecule type" value="Genomic_DNA"/>
</dbReference>